<dbReference type="AlphaFoldDB" id="A0A9W8CNH7"/>
<organism evidence="1 2">
    <name type="scientific">Coemansia biformis</name>
    <dbReference type="NCBI Taxonomy" id="1286918"/>
    <lineage>
        <taxon>Eukaryota</taxon>
        <taxon>Fungi</taxon>
        <taxon>Fungi incertae sedis</taxon>
        <taxon>Zoopagomycota</taxon>
        <taxon>Kickxellomycotina</taxon>
        <taxon>Kickxellomycetes</taxon>
        <taxon>Kickxellales</taxon>
        <taxon>Kickxellaceae</taxon>
        <taxon>Coemansia</taxon>
    </lineage>
</organism>
<dbReference type="EMBL" id="JANBOI010004299">
    <property type="protein sequence ID" value="KAJ1717882.1"/>
    <property type="molecule type" value="Genomic_DNA"/>
</dbReference>
<comment type="caution">
    <text evidence="1">The sequence shown here is derived from an EMBL/GenBank/DDBJ whole genome shotgun (WGS) entry which is preliminary data.</text>
</comment>
<name>A0A9W8CNH7_9FUNG</name>
<evidence type="ECO:0000313" key="1">
    <source>
        <dbReference type="EMBL" id="KAJ1717882.1"/>
    </source>
</evidence>
<keyword evidence="2" id="KW-1185">Reference proteome</keyword>
<feature type="non-terminal residue" evidence="1">
    <location>
        <position position="173"/>
    </location>
</feature>
<evidence type="ECO:0000313" key="2">
    <source>
        <dbReference type="Proteomes" id="UP001143981"/>
    </source>
</evidence>
<gene>
    <name evidence="1" type="ORF">LPJ61_007083</name>
</gene>
<accession>A0A9W8CNH7</accession>
<sequence>MSSATETSGKAELAQQIAHWATRELGFRKKATLVTARGEETINAAEIEPLLQGELAQILELASTHLVSAQTAAQSRHTIAAFCAQSRTSAESEPLEHIRLWRGLSDLHSREQSLVADARNIETANRSAIQSIDEIDVKRRAAEARIRELRLQILKKQLMAEDVRRLSGRMRLL</sequence>
<protein>
    <submittedName>
        <fullName evidence="1">Uncharacterized protein</fullName>
    </submittedName>
</protein>
<proteinExistence type="predicted"/>
<dbReference type="Proteomes" id="UP001143981">
    <property type="component" value="Unassembled WGS sequence"/>
</dbReference>
<dbReference type="OrthoDB" id="5589194at2759"/>
<reference evidence="1" key="1">
    <citation type="submission" date="2022-07" db="EMBL/GenBank/DDBJ databases">
        <title>Phylogenomic reconstructions and comparative analyses of Kickxellomycotina fungi.</title>
        <authorList>
            <person name="Reynolds N.K."/>
            <person name="Stajich J.E."/>
            <person name="Barry K."/>
            <person name="Grigoriev I.V."/>
            <person name="Crous P."/>
            <person name="Smith M.E."/>
        </authorList>
    </citation>
    <scope>NUCLEOTIDE SEQUENCE</scope>
    <source>
        <strain evidence="1">BCRC 34381</strain>
    </source>
</reference>